<proteinExistence type="inferred from homology"/>
<accession>A0A1I0ACS5</accession>
<gene>
    <name evidence="12" type="primary">yidC</name>
    <name evidence="15" type="ORF">SAMN05216389_103164</name>
</gene>
<dbReference type="RefSeq" id="WP_090867503.1">
    <property type="nucleotide sequence ID" value="NZ_FOHE01000003.1"/>
</dbReference>
<evidence type="ECO:0000256" key="7">
    <source>
        <dbReference type="ARBA" id="ARBA00022989"/>
    </source>
</evidence>
<dbReference type="PROSITE" id="PS51257">
    <property type="entry name" value="PROKAR_LIPOPROTEIN"/>
    <property type="match status" value="1"/>
</dbReference>
<evidence type="ECO:0000259" key="14">
    <source>
        <dbReference type="Pfam" id="PF02096"/>
    </source>
</evidence>
<reference evidence="15 16" key="1">
    <citation type="submission" date="2016-10" db="EMBL/GenBank/DDBJ databases">
        <authorList>
            <person name="de Groot N.N."/>
        </authorList>
    </citation>
    <scope>NUCLEOTIDE SEQUENCE [LARGE SCALE GENOMIC DNA]</scope>
    <source>
        <strain evidence="15 16">IBRC-M 10780</strain>
    </source>
</reference>
<keyword evidence="10 12" id="KW-0143">Chaperone</keyword>
<dbReference type="NCBIfam" id="TIGR03592">
    <property type="entry name" value="yidC_oxa1_cterm"/>
    <property type="match status" value="1"/>
</dbReference>
<protein>
    <recommendedName>
        <fullName evidence="12">Membrane protein insertase YidC</fullName>
    </recommendedName>
    <alternativeName>
        <fullName evidence="12">Foldase YidC</fullName>
    </alternativeName>
    <alternativeName>
        <fullName evidence="12">Membrane integrase YidC</fullName>
    </alternativeName>
    <alternativeName>
        <fullName evidence="12">Membrane protein YidC</fullName>
    </alternativeName>
</protein>
<keyword evidence="2 12" id="KW-0813">Transport</keyword>
<comment type="similarity">
    <text evidence="12">Belongs to the OXA1/ALB3/YidC family. Type 2 subfamily.</text>
</comment>
<keyword evidence="11 12" id="KW-0449">Lipoprotein</keyword>
<keyword evidence="16" id="KW-1185">Reference proteome</keyword>
<sequence length="264" mass="29975">METTKKSVFTFVKKYSVILGVLCLLILTGCQSATGTVDANSEGFFTHYFVYPFSELIKSIAGIFNDNYGLSIIIITLVIRLLLMPFFLKQMKSSIQMKEKMNVMKPDMDTLKEKYDGKTDAESRTKMQQEMMQLYQKHNMNPLASLAGCLPMIIQLPILIGFYYAIRQTPEIGTHSFLWFDLGQSDIPLTIIAVIIYFAQFKVSQMNMDPKMKQQMAIMGIISPVMIGIFSLTAPAALPLYWTVGGLFLLVQTFISRKIYTNEK</sequence>
<evidence type="ECO:0000256" key="1">
    <source>
        <dbReference type="ARBA" id="ARBA00004651"/>
    </source>
</evidence>
<dbReference type="STRING" id="930131.SAMN05216389_103164"/>
<evidence type="ECO:0000256" key="9">
    <source>
        <dbReference type="ARBA" id="ARBA00023139"/>
    </source>
</evidence>
<evidence type="ECO:0000256" key="5">
    <source>
        <dbReference type="ARBA" id="ARBA00022729"/>
    </source>
</evidence>
<keyword evidence="6 12" id="KW-0653">Protein transport</keyword>
<evidence type="ECO:0000256" key="11">
    <source>
        <dbReference type="ARBA" id="ARBA00023288"/>
    </source>
</evidence>
<comment type="function">
    <text evidence="12">Required for the insertion and/or proper folding and/or complex formation of integral membrane proteins into the membrane. Involved in integration of membrane proteins that insert both dependently and independently of the Sec translocase complex, as well as at least some lipoproteins.</text>
</comment>
<evidence type="ECO:0000256" key="4">
    <source>
        <dbReference type="ARBA" id="ARBA00022692"/>
    </source>
</evidence>
<dbReference type="Proteomes" id="UP000198618">
    <property type="component" value="Unassembled WGS sequence"/>
</dbReference>
<dbReference type="PRINTS" id="PR00701">
    <property type="entry name" value="60KDINNERMP"/>
</dbReference>
<dbReference type="GO" id="GO:0005886">
    <property type="term" value="C:plasma membrane"/>
    <property type="evidence" value="ECO:0007669"/>
    <property type="project" value="UniProtKB-SubCell"/>
</dbReference>
<dbReference type="GO" id="GO:0051205">
    <property type="term" value="P:protein insertion into membrane"/>
    <property type="evidence" value="ECO:0007669"/>
    <property type="project" value="TreeGrafter"/>
</dbReference>
<dbReference type="InterPro" id="IPR001708">
    <property type="entry name" value="YidC/ALB3/OXA1/COX18"/>
</dbReference>
<dbReference type="PANTHER" id="PTHR12428:SF65">
    <property type="entry name" value="CYTOCHROME C OXIDASE ASSEMBLY PROTEIN COX18, MITOCHONDRIAL"/>
    <property type="match status" value="1"/>
</dbReference>
<feature type="transmembrane region" description="Helical" evidence="12">
    <location>
        <begin position="68"/>
        <end position="88"/>
    </location>
</feature>
<keyword evidence="5 12" id="KW-0732">Signal</keyword>
<evidence type="ECO:0000256" key="3">
    <source>
        <dbReference type="ARBA" id="ARBA00022475"/>
    </source>
</evidence>
<keyword evidence="8 12" id="KW-0472">Membrane</keyword>
<keyword evidence="4 12" id="KW-0812">Transmembrane</keyword>
<keyword evidence="9" id="KW-0564">Palmitate</keyword>
<feature type="chain" id="PRO_5039575122" description="Membrane protein insertase YidC" evidence="13">
    <location>
        <begin position="34"/>
        <end position="264"/>
    </location>
</feature>
<dbReference type="InterPro" id="IPR028055">
    <property type="entry name" value="YidC/Oxa/ALB_C"/>
</dbReference>
<evidence type="ECO:0000313" key="15">
    <source>
        <dbReference type="EMBL" id="SES91501.1"/>
    </source>
</evidence>
<feature type="signal peptide" evidence="13">
    <location>
        <begin position="1"/>
        <end position="33"/>
    </location>
</feature>
<dbReference type="CDD" id="cd20070">
    <property type="entry name" value="5TM_YidC_Alb3"/>
    <property type="match status" value="1"/>
</dbReference>
<evidence type="ECO:0000256" key="6">
    <source>
        <dbReference type="ARBA" id="ARBA00022927"/>
    </source>
</evidence>
<evidence type="ECO:0000313" key="16">
    <source>
        <dbReference type="Proteomes" id="UP000198618"/>
    </source>
</evidence>
<keyword evidence="7 12" id="KW-1133">Transmembrane helix</keyword>
<evidence type="ECO:0000256" key="12">
    <source>
        <dbReference type="HAMAP-Rule" id="MF_01811"/>
    </source>
</evidence>
<evidence type="ECO:0000256" key="8">
    <source>
        <dbReference type="ARBA" id="ARBA00023136"/>
    </source>
</evidence>
<keyword evidence="3 12" id="KW-1003">Cell membrane</keyword>
<comment type="subcellular location">
    <subcellularLocation>
        <location evidence="1 12">Cell membrane</location>
        <topology evidence="1 12">Multi-pass membrane protein</topology>
    </subcellularLocation>
</comment>
<dbReference type="GO" id="GO:0015031">
    <property type="term" value="P:protein transport"/>
    <property type="evidence" value="ECO:0007669"/>
    <property type="project" value="UniProtKB-KW"/>
</dbReference>
<feature type="transmembrane region" description="Helical" evidence="12">
    <location>
        <begin position="186"/>
        <end position="204"/>
    </location>
</feature>
<evidence type="ECO:0000256" key="13">
    <source>
        <dbReference type="SAM" id="SignalP"/>
    </source>
</evidence>
<evidence type="ECO:0000256" key="10">
    <source>
        <dbReference type="ARBA" id="ARBA00023186"/>
    </source>
</evidence>
<dbReference type="PANTHER" id="PTHR12428">
    <property type="entry name" value="OXA1"/>
    <property type="match status" value="1"/>
</dbReference>
<dbReference type="InterPro" id="IPR023060">
    <property type="entry name" value="YidC/YidC1/YidC2_Firmicutes"/>
</dbReference>
<dbReference type="InterPro" id="IPR047196">
    <property type="entry name" value="YidC_ALB_C"/>
</dbReference>
<dbReference type="AlphaFoldDB" id="A0A1I0ACS5"/>
<dbReference type="EMBL" id="FOHE01000003">
    <property type="protein sequence ID" value="SES91501.1"/>
    <property type="molecule type" value="Genomic_DNA"/>
</dbReference>
<feature type="transmembrane region" description="Helical" evidence="12">
    <location>
        <begin position="216"/>
        <end position="234"/>
    </location>
</feature>
<dbReference type="OrthoDB" id="9780552at2"/>
<dbReference type="Pfam" id="PF02096">
    <property type="entry name" value="60KD_IMP"/>
    <property type="match status" value="1"/>
</dbReference>
<dbReference type="GO" id="GO:0032977">
    <property type="term" value="F:membrane insertase activity"/>
    <property type="evidence" value="ECO:0007669"/>
    <property type="project" value="InterPro"/>
</dbReference>
<organism evidence="15 16">
    <name type="scientific">Oceanobacillus limi</name>
    <dbReference type="NCBI Taxonomy" id="930131"/>
    <lineage>
        <taxon>Bacteria</taxon>
        <taxon>Bacillati</taxon>
        <taxon>Bacillota</taxon>
        <taxon>Bacilli</taxon>
        <taxon>Bacillales</taxon>
        <taxon>Bacillaceae</taxon>
        <taxon>Oceanobacillus</taxon>
    </lineage>
</organism>
<feature type="transmembrane region" description="Helical" evidence="12">
    <location>
        <begin position="143"/>
        <end position="166"/>
    </location>
</feature>
<evidence type="ECO:0000256" key="2">
    <source>
        <dbReference type="ARBA" id="ARBA00022448"/>
    </source>
</evidence>
<feature type="domain" description="Membrane insertase YidC/Oxa/ALB C-terminal" evidence="14">
    <location>
        <begin position="68"/>
        <end position="257"/>
    </location>
</feature>
<name>A0A1I0ACS5_9BACI</name>
<dbReference type="HAMAP" id="MF_01811">
    <property type="entry name" value="YidC_type2"/>
    <property type="match status" value="1"/>
</dbReference>